<dbReference type="Pfam" id="PF14492">
    <property type="entry name" value="EFG_III"/>
    <property type="match status" value="1"/>
</dbReference>
<protein>
    <submittedName>
        <fullName evidence="8">Translation elongation factor G2</fullName>
    </submittedName>
</protein>
<dbReference type="InterPro" id="IPR035647">
    <property type="entry name" value="EFG_III/V"/>
</dbReference>
<dbReference type="Gene3D" id="3.30.70.870">
    <property type="entry name" value="Elongation Factor G (Translational Gtpase), domain 3"/>
    <property type="match status" value="1"/>
</dbReference>
<dbReference type="SUPFAM" id="SSF50447">
    <property type="entry name" value="Translation proteins"/>
    <property type="match status" value="1"/>
</dbReference>
<dbReference type="PANTHER" id="PTHR43261">
    <property type="entry name" value="TRANSLATION ELONGATION FACTOR G-RELATED"/>
    <property type="match status" value="1"/>
</dbReference>
<dbReference type="PROSITE" id="PS00301">
    <property type="entry name" value="G_TR_1"/>
    <property type="match status" value="1"/>
</dbReference>
<evidence type="ECO:0000313" key="9">
    <source>
        <dbReference type="Proteomes" id="UP000245956"/>
    </source>
</evidence>
<evidence type="ECO:0000256" key="4">
    <source>
        <dbReference type="ARBA" id="ARBA00023128"/>
    </source>
</evidence>
<dbReference type="GO" id="GO:0003924">
    <property type="term" value="F:GTPase activity"/>
    <property type="evidence" value="ECO:0007669"/>
    <property type="project" value="InterPro"/>
</dbReference>
<dbReference type="InterPro" id="IPR005556">
    <property type="entry name" value="SUN"/>
</dbReference>
<dbReference type="SUPFAM" id="SSF54980">
    <property type="entry name" value="EF-G C-terminal domain-like"/>
    <property type="match status" value="2"/>
</dbReference>
<dbReference type="InterPro" id="IPR000795">
    <property type="entry name" value="T_Tr_GTP-bd_dom"/>
</dbReference>
<dbReference type="InterPro" id="IPR041095">
    <property type="entry name" value="EFG_II"/>
</dbReference>
<keyword evidence="8" id="KW-0251">Elongation factor</keyword>
<feature type="compositionally biased region" description="Low complexity" evidence="6">
    <location>
        <begin position="1641"/>
        <end position="1686"/>
    </location>
</feature>
<keyword evidence="4" id="KW-0496">Mitochondrion</keyword>
<dbReference type="CDD" id="cd03713">
    <property type="entry name" value="EFG_mtEFG_C"/>
    <property type="match status" value="1"/>
</dbReference>
<dbReference type="InterPro" id="IPR005225">
    <property type="entry name" value="Small_GTP-bd"/>
</dbReference>
<evidence type="ECO:0000256" key="2">
    <source>
        <dbReference type="ARBA" id="ARBA00022741"/>
    </source>
</evidence>
<gene>
    <name evidence="8" type="ORF">PCL_13111</name>
</gene>
<dbReference type="Proteomes" id="UP000245956">
    <property type="component" value="Unassembled WGS sequence"/>
</dbReference>
<dbReference type="PROSITE" id="PS51722">
    <property type="entry name" value="G_TR_2"/>
    <property type="match status" value="1"/>
</dbReference>
<dbReference type="GO" id="GO:0005525">
    <property type="term" value="F:GTP binding"/>
    <property type="evidence" value="ECO:0007669"/>
    <property type="project" value="UniProtKB-KW"/>
</dbReference>
<feature type="region of interest" description="Disordered" evidence="6">
    <location>
        <begin position="1616"/>
        <end position="1739"/>
    </location>
</feature>
<evidence type="ECO:0000256" key="5">
    <source>
        <dbReference type="ARBA" id="ARBA00023134"/>
    </source>
</evidence>
<feature type="region of interest" description="Disordered" evidence="6">
    <location>
        <begin position="1253"/>
        <end position="1277"/>
    </location>
</feature>
<accession>A0A2U3E878</accession>
<dbReference type="FunFam" id="3.40.50.300:FF:000514">
    <property type="entry name" value="Ribosome-releasing factor 2, mitochondrial"/>
    <property type="match status" value="1"/>
</dbReference>
<dbReference type="EMBL" id="LCWV01000009">
    <property type="protein sequence ID" value="PWI70712.1"/>
    <property type="molecule type" value="Genomic_DNA"/>
</dbReference>
<dbReference type="InterPro" id="IPR035649">
    <property type="entry name" value="EFG_V"/>
</dbReference>
<dbReference type="Gene3D" id="3.30.70.240">
    <property type="match status" value="1"/>
</dbReference>
<reference evidence="8 9" key="1">
    <citation type="journal article" date="2016" name="Front. Microbiol.">
        <title>Genome and transcriptome sequences reveal the specific parasitism of the nematophagous Purpureocillium lilacinum 36-1.</title>
        <authorList>
            <person name="Xie J."/>
            <person name="Li S."/>
            <person name="Mo C."/>
            <person name="Xiao X."/>
            <person name="Peng D."/>
            <person name="Wang G."/>
            <person name="Xiao Y."/>
        </authorList>
    </citation>
    <scope>NUCLEOTIDE SEQUENCE [LARGE SCALE GENOMIC DNA]</scope>
    <source>
        <strain evidence="8 9">36-1</strain>
    </source>
</reference>
<keyword evidence="5" id="KW-0342">GTP-binding</keyword>
<evidence type="ECO:0000256" key="1">
    <source>
        <dbReference type="ARBA" id="ARBA00010579"/>
    </source>
</evidence>
<organism evidence="8 9">
    <name type="scientific">Purpureocillium lilacinum</name>
    <name type="common">Paecilomyces lilacinus</name>
    <dbReference type="NCBI Taxonomy" id="33203"/>
    <lineage>
        <taxon>Eukaryota</taxon>
        <taxon>Fungi</taxon>
        <taxon>Dikarya</taxon>
        <taxon>Ascomycota</taxon>
        <taxon>Pezizomycotina</taxon>
        <taxon>Sordariomycetes</taxon>
        <taxon>Hypocreomycetidae</taxon>
        <taxon>Hypocreales</taxon>
        <taxon>Ophiocordycipitaceae</taxon>
        <taxon>Purpureocillium</taxon>
    </lineage>
</organism>
<dbReference type="SUPFAM" id="SSF52540">
    <property type="entry name" value="P-loop containing nucleoside triphosphate hydrolases"/>
    <property type="match status" value="1"/>
</dbReference>
<comment type="caution">
    <text evidence="8">The sequence shown here is derived from an EMBL/GenBank/DDBJ whole genome shotgun (WGS) entry which is preliminary data.</text>
</comment>
<dbReference type="InterPro" id="IPR009000">
    <property type="entry name" value="Transl_B-barrel_sf"/>
</dbReference>
<dbReference type="PRINTS" id="PR00315">
    <property type="entry name" value="ELONGATNFCT"/>
</dbReference>
<evidence type="ECO:0000259" key="7">
    <source>
        <dbReference type="PROSITE" id="PS51722"/>
    </source>
</evidence>
<dbReference type="GO" id="GO:0032543">
    <property type="term" value="P:mitochondrial translation"/>
    <property type="evidence" value="ECO:0007669"/>
    <property type="project" value="TreeGrafter"/>
</dbReference>
<dbReference type="GO" id="GO:0005759">
    <property type="term" value="C:mitochondrial matrix"/>
    <property type="evidence" value="ECO:0007669"/>
    <property type="project" value="UniProtKB-ARBA"/>
</dbReference>
<feature type="compositionally biased region" description="Low complexity" evidence="6">
    <location>
        <begin position="1701"/>
        <end position="1728"/>
    </location>
</feature>
<feature type="region of interest" description="Disordered" evidence="6">
    <location>
        <begin position="1134"/>
        <end position="1198"/>
    </location>
</feature>
<feature type="domain" description="Tr-type G" evidence="7">
    <location>
        <begin position="49"/>
        <end position="344"/>
    </location>
</feature>
<keyword evidence="2" id="KW-0547">Nucleotide-binding</keyword>
<comment type="similarity">
    <text evidence="1">Belongs to the SUN family.</text>
</comment>
<evidence type="ECO:0000313" key="8">
    <source>
        <dbReference type="EMBL" id="PWI70712.1"/>
    </source>
</evidence>
<dbReference type="Gene3D" id="3.40.50.300">
    <property type="entry name" value="P-loop containing nucleotide triphosphate hydrolases"/>
    <property type="match status" value="1"/>
</dbReference>
<keyword evidence="3" id="KW-0648">Protein biosynthesis</keyword>
<evidence type="ECO:0000256" key="6">
    <source>
        <dbReference type="SAM" id="MobiDB-lite"/>
    </source>
</evidence>
<dbReference type="InterPro" id="IPR031157">
    <property type="entry name" value="G_TR_CS"/>
</dbReference>
<dbReference type="NCBIfam" id="TIGR00231">
    <property type="entry name" value="small_GTP"/>
    <property type="match status" value="1"/>
</dbReference>
<dbReference type="InterPro" id="IPR027417">
    <property type="entry name" value="P-loop_NTPase"/>
</dbReference>
<sequence length="1759" mass="190336">MIVLTLFRRAQPAGRRLAARSKACVALPAARTTIRLYSQAAAHDHPRLEDIRNIGIIAHVDAGKTTTTERMLYYSGVTQRVGDVDSGNTVTDFLELERERGITIQSAAITFHWPRAQDCPAGTQPKTVNLIDTPGHQDFRFEVDRCLPILDGAVCIIDSVKGVEAHTERVWASAHEFKIPRIAYCNKLDREGASFKKSVLEIGTRLKGWPLVCQIPWWEKDEFVGVIDVISRVGYRWKSERQKIRYTPEELRDALATSNPALIKELDLARQRLIEGLADFDEAVMDEFLAENTDMTASFLKQAVRRAIQNGDGRVIPVFAGSSFKHIGVEPLMDAITNYLPNPSERPDVEVRVGSTKHHMEQFLNEKHKKGARSNVASVAAVFKVFNHPKEGVISFVRVYHGTLMRNAASFNTNLMTQERPMGILQISASKTHDIPELAVGQIGALRGLKQARTGDTLITTTNGKAVAEGFRHMQIRPPEIPPPVAFLQVDPYGNVAAQQLQTALENASREDPSLRWSRNPKTEQFTIQGMGKLHLDVSLYNMRQKHKIDADFGQIEVDYKECVMAPTQPHYVVFDRPIASKPGKVACTATLEPMEDYDIRSLLESGVERDGNVFQINIPAPEGEDALPFDVEEARHQLLNGAIAGLARGPRRASPMNNCLVKVELDSSEGALESPTGGHFSSAARTAVQAALRDAFEKHQIGVLEPIMLAHITCPEAAAGSVQHDITAGAGGHILEVTDRTAESSSASGEVELVDASKIYAPPDPYESVTSLRGKKSTTRMVEIVAKVPYKEMLDYDDHLRSKTAGRHSMTIRVSPPLLTINGAPRRTRLDGRPDLSDSECCDKNMASMTYNAHLGRSRPIVEEDPSTASRSRTPLPRCSDLERRAIIGVTQTLRSALDRKPRDVDVAPIVAPCRIALTGGVIAGAEQAGSDYQQGRRKCRRQCGAADDSGSLDTLSMASPMRAMRPRLLNMIQVQSLLKTMAYGSCGRWSEDLAMRPPFVRSLGGVADESQTADFSVKEGWDRARSRKLLAGWTVERERPCRLACLALQFVSHRLGLVTRLMMKRPAQFAYQAPLACFGRPAELAQLVESIHAILATPITLNTSEEPPDRWCLGRGLAVAAPGEDERRALIGGSLISSPGGGQASQGQGTRAPPARKPCSAPRPINGSSFTRNPGRRSPERPIASPGPPQPLPSPVIPTLSSPDACRSLFCVFRLRLFFAVTLFCYAAQHRRSLTRSRVAHLHGPEIRAFCPPRSLTPPRSTIHTHSTDPPSPSPPTLLVAARSPCHTSVLATPGSATSTTYIEIRDVPVLSGTGAEASRAHQRLHQLDRKASHLHGHNHAHLHSRSENGSVKKRAGTCSFVQHESVLAVTPDGMNAGWGIPSDRECTCGSYCPYVCKAPMLLAQWKPGTKYTYPESMDGGLYCDKSGKLSKPFPDKPYCVRGVESVKVINKCKSSLSWCQTMLPGDESMIIPTLVDSEALIAVPDEKYWAGTAAHYYINGPGSGVEDCKWGDESKPIGNWAPYVAGANAQGGKTYVKLGWNPKWEEQAAFKSSGPGFGLRIECPDGGCNGLPCEIDPSAGSGKVGSKLAASGAGGSAFCVVTVDEGKTANVVMFDGSGGSTPTSKKETSTSQPPPPETTSTTVQSSTSTSSPPPVTTSSSAATTNSTSSEVATSSEFTATSTTKQRPTLVPGIFHENGTTTDSDQKTTGTVSGPSTTSSDTPPKTSADKKGEAGRQQGSAAVAGLVVAFIAAAVLF</sequence>
<dbReference type="Pfam" id="PF03856">
    <property type="entry name" value="SUN"/>
    <property type="match status" value="1"/>
</dbReference>
<dbReference type="PANTHER" id="PTHR43261:SF1">
    <property type="entry name" value="RIBOSOME-RELEASING FACTOR 2, MITOCHONDRIAL"/>
    <property type="match status" value="1"/>
</dbReference>
<feature type="compositionally biased region" description="Pro residues" evidence="6">
    <location>
        <begin position="1187"/>
        <end position="1198"/>
    </location>
</feature>
<evidence type="ECO:0000256" key="3">
    <source>
        <dbReference type="ARBA" id="ARBA00022917"/>
    </source>
</evidence>
<name>A0A2U3E878_PURLI</name>
<proteinExistence type="inferred from homology"/>
<dbReference type="GO" id="GO:0032790">
    <property type="term" value="P:ribosome disassembly"/>
    <property type="evidence" value="ECO:0007669"/>
    <property type="project" value="TreeGrafter"/>
</dbReference>
<dbReference type="Gene3D" id="2.40.30.10">
    <property type="entry name" value="Translation factors"/>
    <property type="match status" value="1"/>
</dbReference>
<dbReference type="GO" id="GO:0003746">
    <property type="term" value="F:translation elongation factor activity"/>
    <property type="evidence" value="ECO:0007669"/>
    <property type="project" value="UniProtKB-KW"/>
</dbReference>
<dbReference type="Pfam" id="PF00009">
    <property type="entry name" value="GTP_EFTU"/>
    <property type="match status" value="1"/>
</dbReference>